<sequence>MYPASIKGLNVQRCSQGSIEELNVYRRGRINRPKEAYYPKDIQISTKDSPSNMRSQHPKDSSNVHRRKKEEYAEIKTATFNPNSTTSHAQATFKFLRITRIGIPGERPQVTTLIASKDLKKLSMEELLGILKVHEIELKKDEGQRK</sequence>
<reference evidence="2" key="1">
    <citation type="submission" date="2018-05" db="EMBL/GenBank/DDBJ databases">
        <title>Draft genome of Mucuna pruriens seed.</title>
        <authorList>
            <person name="Nnadi N.E."/>
            <person name="Vos R."/>
            <person name="Hasami M.H."/>
            <person name="Devisetty U.K."/>
            <person name="Aguiy J.C."/>
        </authorList>
    </citation>
    <scope>NUCLEOTIDE SEQUENCE [LARGE SCALE GENOMIC DNA]</scope>
    <source>
        <strain evidence="2">JCA_2017</strain>
    </source>
</reference>
<feature type="compositionally biased region" description="Basic and acidic residues" evidence="1">
    <location>
        <begin position="57"/>
        <end position="69"/>
    </location>
</feature>
<feature type="compositionally biased region" description="Polar residues" evidence="1">
    <location>
        <begin position="43"/>
        <end position="55"/>
    </location>
</feature>
<name>A0A371GVH8_MUCPR</name>
<gene>
    <name evidence="2" type="ORF">CR513_23062</name>
</gene>
<dbReference type="OrthoDB" id="913719at2759"/>
<proteinExistence type="predicted"/>
<dbReference type="AlphaFoldDB" id="A0A371GVH8"/>
<evidence type="ECO:0000256" key="1">
    <source>
        <dbReference type="SAM" id="MobiDB-lite"/>
    </source>
</evidence>
<protein>
    <submittedName>
        <fullName evidence="2">Uncharacterized protein</fullName>
    </submittedName>
</protein>
<keyword evidence="3" id="KW-1185">Reference proteome</keyword>
<comment type="caution">
    <text evidence="2">The sequence shown here is derived from an EMBL/GenBank/DDBJ whole genome shotgun (WGS) entry which is preliminary data.</text>
</comment>
<feature type="region of interest" description="Disordered" evidence="1">
    <location>
        <begin position="37"/>
        <end position="69"/>
    </location>
</feature>
<organism evidence="2 3">
    <name type="scientific">Mucuna pruriens</name>
    <name type="common">Velvet bean</name>
    <name type="synonym">Dolichos pruriens</name>
    <dbReference type="NCBI Taxonomy" id="157652"/>
    <lineage>
        <taxon>Eukaryota</taxon>
        <taxon>Viridiplantae</taxon>
        <taxon>Streptophyta</taxon>
        <taxon>Embryophyta</taxon>
        <taxon>Tracheophyta</taxon>
        <taxon>Spermatophyta</taxon>
        <taxon>Magnoliopsida</taxon>
        <taxon>eudicotyledons</taxon>
        <taxon>Gunneridae</taxon>
        <taxon>Pentapetalae</taxon>
        <taxon>rosids</taxon>
        <taxon>fabids</taxon>
        <taxon>Fabales</taxon>
        <taxon>Fabaceae</taxon>
        <taxon>Papilionoideae</taxon>
        <taxon>50 kb inversion clade</taxon>
        <taxon>NPAAA clade</taxon>
        <taxon>indigoferoid/millettioid clade</taxon>
        <taxon>Phaseoleae</taxon>
        <taxon>Mucuna</taxon>
    </lineage>
</organism>
<dbReference type="Proteomes" id="UP000257109">
    <property type="component" value="Unassembled WGS sequence"/>
</dbReference>
<dbReference type="EMBL" id="QJKJ01004346">
    <property type="protein sequence ID" value="RDX94545.1"/>
    <property type="molecule type" value="Genomic_DNA"/>
</dbReference>
<feature type="non-terminal residue" evidence="2">
    <location>
        <position position="1"/>
    </location>
</feature>
<evidence type="ECO:0000313" key="3">
    <source>
        <dbReference type="Proteomes" id="UP000257109"/>
    </source>
</evidence>
<accession>A0A371GVH8</accession>
<evidence type="ECO:0000313" key="2">
    <source>
        <dbReference type="EMBL" id="RDX94545.1"/>
    </source>
</evidence>